<sequence length="939" mass="103937">MAPKRKILTTDDLLRSQDDLPRKKSRAGVIHSSSSRRELLEDEDSDSSGSGSSEGHAGLQGDEDEGDDYDEEDESDNDNDKEAEAERFQALNRIQSRFNKPISRPKLVPSEKSIPKSQTSLGSPEPRTFAALNISLPLRNALQSISIHTPTEVQAACIPPLLAGKDCIGNAKTGSGKTIAFALPILQKLSADPYGLFALVLTPTRELAFQISEQFAVLGAPLNIRTAVIVGGMDMIAQALELNNRPHVVVATPGRMVDHLKSGKNEWSLSRVKFLVLDEADRLLSSTFSSDLSYLFDILPKERQTCLFTATLTPAIESVANTTPRPGKEKPFVHRMTETVETVSTLKQYYFLVPSHVRESYLLYLLCNPPESIVDMRRAPPETHQAKKRQNGKKHVDAEDAIEQPPPTIIFCARARTAAYITSLLKTLSIRSTALHSRLTQRERLTSLSLFRSCVVPVLVSTDVGARGLDIDDVAMVINWDLPNEPEEYTHRVGRTARAGRSGVAMSLVTERDEERVVKIERRIGTKLEEYPIPENAVLEKLNSVSSAKRLANMFLWSMMEATDWDSVLQFSEQVDNIPDFDERNSNFSGDKVGSSATLQVPTPPNSHGGSPIAEDPSDGNILVSVSTTFYPGANNHTLPPDIALLSSDSVFFYVHSELLSAASDNRFNSLLPESSSKDAWQNLVINIDEKSHILNIILHIVYGMSCAHYSPSFDILSAAVNQLPFYGIEAKRQITPSTPLFTLLLSHAPLCPLDLYSLASKHDLNELAISTSPHLLSLPLCTITDDIAEGMGPRYLRRLFFLHIGRSDALKRLLLPPPNPHAPTPWCDFTDQKTLTRAWALASAYLAWDARPDLSTSFLESALRPLAEHLSCDLCKQSLNDRIKNVLIQWSVVKVLISLSFVRFGSHQSSEAPIHTNRLHTTFFIAFEPLRAQPSPSH</sequence>
<proteinExistence type="predicted"/>
<name>A0AAW0DH56_9AGAR</name>
<dbReference type="PANTHER" id="PTHR47959:SF24">
    <property type="entry name" value="ATP-DEPENDENT RNA HELICASE"/>
    <property type="match status" value="1"/>
</dbReference>
<dbReference type="PROSITE" id="PS50097">
    <property type="entry name" value="BTB"/>
    <property type="match status" value="1"/>
</dbReference>
<keyword evidence="3 10" id="KW-0347">Helicase</keyword>
<dbReference type="PANTHER" id="PTHR47959">
    <property type="entry name" value="ATP-DEPENDENT RNA HELICASE RHLE-RELATED"/>
    <property type="match status" value="1"/>
</dbReference>
<dbReference type="InterPro" id="IPR001650">
    <property type="entry name" value="Helicase_C-like"/>
</dbReference>
<feature type="compositionally biased region" description="Basic and acidic residues" evidence="6">
    <location>
        <begin position="8"/>
        <end position="22"/>
    </location>
</feature>
<dbReference type="InterPro" id="IPR014001">
    <property type="entry name" value="Helicase_ATP-bd"/>
</dbReference>
<dbReference type="Gene3D" id="3.40.50.300">
    <property type="entry name" value="P-loop containing nucleotide triphosphate hydrolases"/>
    <property type="match status" value="2"/>
</dbReference>
<evidence type="ECO:0000259" key="7">
    <source>
        <dbReference type="PROSITE" id="PS50097"/>
    </source>
</evidence>
<keyword evidence="11" id="KW-1185">Reference proteome</keyword>
<evidence type="ECO:0000313" key="10">
    <source>
        <dbReference type="EMBL" id="KAK7049577.1"/>
    </source>
</evidence>
<feature type="compositionally biased region" description="Basic and acidic residues" evidence="6">
    <location>
        <begin position="78"/>
        <end position="87"/>
    </location>
</feature>
<feature type="compositionally biased region" description="Polar residues" evidence="6">
    <location>
        <begin position="595"/>
        <end position="609"/>
    </location>
</feature>
<dbReference type="InterPro" id="IPR000210">
    <property type="entry name" value="BTB/POZ_dom"/>
</dbReference>
<feature type="compositionally biased region" description="Acidic residues" evidence="6">
    <location>
        <begin position="61"/>
        <end position="77"/>
    </location>
</feature>
<evidence type="ECO:0000256" key="6">
    <source>
        <dbReference type="SAM" id="MobiDB-lite"/>
    </source>
</evidence>
<feature type="region of interest" description="Disordered" evidence="6">
    <location>
        <begin position="1"/>
        <end position="126"/>
    </location>
</feature>
<evidence type="ECO:0000259" key="8">
    <source>
        <dbReference type="PROSITE" id="PS51192"/>
    </source>
</evidence>
<keyword evidence="4" id="KW-0067">ATP-binding</keyword>
<dbReference type="EC" id="3.6.4.13" evidence="10"/>
<dbReference type="Pfam" id="PF00270">
    <property type="entry name" value="DEAD"/>
    <property type="match status" value="1"/>
</dbReference>
<dbReference type="GO" id="GO:0005524">
    <property type="term" value="F:ATP binding"/>
    <property type="evidence" value="ECO:0007669"/>
    <property type="project" value="UniProtKB-KW"/>
</dbReference>
<evidence type="ECO:0000313" key="11">
    <source>
        <dbReference type="Proteomes" id="UP001383192"/>
    </source>
</evidence>
<keyword evidence="5" id="KW-0694">RNA-binding</keyword>
<feature type="domain" description="Helicase C-terminal" evidence="9">
    <location>
        <begin position="397"/>
        <end position="539"/>
    </location>
</feature>
<organism evidence="10 11">
    <name type="scientific">Paramarasmius palmivorus</name>
    <dbReference type="NCBI Taxonomy" id="297713"/>
    <lineage>
        <taxon>Eukaryota</taxon>
        <taxon>Fungi</taxon>
        <taxon>Dikarya</taxon>
        <taxon>Basidiomycota</taxon>
        <taxon>Agaricomycotina</taxon>
        <taxon>Agaricomycetes</taxon>
        <taxon>Agaricomycetidae</taxon>
        <taxon>Agaricales</taxon>
        <taxon>Marasmiineae</taxon>
        <taxon>Marasmiaceae</taxon>
        <taxon>Paramarasmius</taxon>
    </lineage>
</organism>
<dbReference type="GO" id="GO:0003723">
    <property type="term" value="F:RNA binding"/>
    <property type="evidence" value="ECO:0007669"/>
    <property type="project" value="UniProtKB-KW"/>
</dbReference>
<evidence type="ECO:0000256" key="4">
    <source>
        <dbReference type="ARBA" id="ARBA00022840"/>
    </source>
</evidence>
<dbReference type="AlphaFoldDB" id="A0AAW0DH56"/>
<dbReference type="GO" id="GO:0016787">
    <property type="term" value="F:hydrolase activity"/>
    <property type="evidence" value="ECO:0007669"/>
    <property type="project" value="UniProtKB-KW"/>
</dbReference>
<dbReference type="InterPro" id="IPR000629">
    <property type="entry name" value="RNA-helicase_DEAD-box_CS"/>
</dbReference>
<keyword evidence="1" id="KW-0547">Nucleotide-binding</keyword>
<dbReference type="SMART" id="SM00490">
    <property type="entry name" value="HELICc"/>
    <property type="match status" value="1"/>
</dbReference>
<dbReference type="InterPro" id="IPR027417">
    <property type="entry name" value="P-loop_NTPase"/>
</dbReference>
<feature type="domain" description="Helicase ATP-binding" evidence="8">
    <location>
        <begin position="158"/>
        <end position="330"/>
    </location>
</feature>
<keyword evidence="2 10" id="KW-0378">Hydrolase</keyword>
<reference evidence="10 11" key="1">
    <citation type="submission" date="2024-01" db="EMBL/GenBank/DDBJ databases">
        <title>A draft genome for a cacao thread blight-causing isolate of Paramarasmius palmivorus.</title>
        <authorList>
            <person name="Baruah I.K."/>
            <person name="Bukari Y."/>
            <person name="Amoako-Attah I."/>
            <person name="Meinhardt L.W."/>
            <person name="Bailey B.A."/>
            <person name="Cohen S.P."/>
        </authorList>
    </citation>
    <scope>NUCLEOTIDE SEQUENCE [LARGE SCALE GENOMIC DNA]</scope>
    <source>
        <strain evidence="10 11">GH-12</strain>
    </source>
</reference>
<dbReference type="SMART" id="SM00487">
    <property type="entry name" value="DEXDc"/>
    <property type="match status" value="1"/>
</dbReference>
<dbReference type="CDD" id="cd18787">
    <property type="entry name" value="SF2_C_DEAD"/>
    <property type="match status" value="1"/>
</dbReference>
<feature type="region of interest" description="Disordered" evidence="6">
    <location>
        <begin position="580"/>
        <end position="616"/>
    </location>
</feature>
<evidence type="ECO:0000256" key="1">
    <source>
        <dbReference type="ARBA" id="ARBA00022741"/>
    </source>
</evidence>
<dbReference type="InterPro" id="IPR050079">
    <property type="entry name" value="DEAD_box_RNA_helicase"/>
</dbReference>
<dbReference type="GO" id="GO:0003724">
    <property type="term" value="F:RNA helicase activity"/>
    <property type="evidence" value="ECO:0007669"/>
    <property type="project" value="UniProtKB-EC"/>
</dbReference>
<dbReference type="PROSITE" id="PS00039">
    <property type="entry name" value="DEAD_ATP_HELICASE"/>
    <property type="match status" value="1"/>
</dbReference>
<gene>
    <name evidence="10" type="primary">DBP8</name>
    <name evidence="10" type="ORF">VNI00_005608</name>
</gene>
<dbReference type="EMBL" id="JAYKXP010000016">
    <property type="protein sequence ID" value="KAK7049577.1"/>
    <property type="molecule type" value="Genomic_DNA"/>
</dbReference>
<protein>
    <submittedName>
        <fullName evidence="10">RNA helicase</fullName>
        <ecNumber evidence="10">3.6.4.13</ecNumber>
    </submittedName>
</protein>
<dbReference type="GO" id="GO:0005829">
    <property type="term" value="C:cytosol"/>
    <property type="evidence" value="ECO:0007669"/>
    <property type="project" value="TreeGrafter"/>
</dbReference>
<accession>A0AAW0DH56</accession>
<dbReference type="PROSITE" id="PS51194">
    <property type="entry name" value="HELICASE_CTER"/>
    <property type="match status" value="1"/>
</dbReference>
<evidence type="ECO:0000256" key="3">
    <source>
        <dbReference type="ARBA" id="ARBA00022806"/>
    </source>
</evidence>
<dbReference type="CDD" id="cd17955">
    <property type="entry name" value="DEADc_DDX49"/>
    <property type="match status" value="1"/>
</dbReference>
<evidence type="ECO:0000256" key="2">
    <source>
        <dbReference type="ARBA" id="ARBA00022801"/>
    </source>
</evidence>
<dbReference type="PROSITE" id="PS51192">
    <property type="entry name" value="HELICASE_ATP_BIND_1"/>
    <property type="match status" value="1"/>
</dbReference>
<evidence type="ECO:0000259" key="9">
    <source>
        <dbReference type="PROSITE" id="PS51194"/>
    </source>
</evidence>
<dbReference type="SUPFAM" id="SSF52540">
    <property type="entry name" value="P-loop containing nucleoside triphosphate hydrolases"/>
    <property type="match status" value="1"/>
</dbReference>
<dbReference type="InterPro" id="IPR011545">
    <property type="entry name" value="DEAD/DEAH_box_helicase_dom"/>
</dbReference>
<dbReference type="Proteomes" id="UP001383192">
    <property type="component" value="Unassembled WGS sequence"/>
</dbReference>
<feature type="domain" description="BTB" evidence="7">
    <location>
        <begin position="641"/>
        <end position="703"/>
    </location>
</feature>
<evidence type="ECO:0000256" key="5">
    <source>
        <dbReference type="ARBA" id="ARBA00022884"/>
    </source>
</evidence>
<comment type="caution">
    <text evidence="10">The sequence shown here is derived from an EMBL/GenBank/DDBJ whole genome shotgun (WGS) entry which is preliminary data.</text>
</comment>
<dbReference type="Pfam" id="PF00271">
    <property type="entry name" value="Helicase_C"/>
    <property type="match status" value="1"/>
</dbReference>